<keyword evidence="2" id="KW-1185">Reference proteome</keyword>
<dbReference type="AlphaFoldDB" id="A0AAV1WTE0"/>
<accession>A0AAV1WTE0</accession>
<comment type="caution">
    <text evidence="1">The sequence shown here is derived from an EMBL/GenBank/DDBJ whole genome shotgun (WGS) entry which is preliminary data.</text>
</comment>
<evidence type="ECO:0000313" key="2">
    <source>
        <dbReference type="Proteomes" id="UP001497480"/>
    </source>
</evidence>
<organism evidence="1 2">
    <name type="scientific">Lupinus luteus</name>
    <name type="common">European yellow lupine</name>
    <dbReference type="NCBI Taxonomy" id="3873"/>
    <lineage>
        <taxon>Eukaryota</taxon>
        <taxon>Viridiplantae</taxon>
        <taxon>Streptophyta</taxon>
        <taxon>Embryophyta</taxon>
        <taxon>Tracheophyta</taxon>
        <taxon>Spermatophyta</taxon>
        <taxon>Magnoliopsida</taxon>
        <taxon>eudicotyledons</taxon>
        <taxon>Gunneridae</taxon>
        <taxon>Pentapetalae</taxon>
        <taxon>rosids</taxon>
        <taxon>fabids</taxon>
        <taxon>Fabales</taxon>
        <taxon>Fabaceae</taxon>
        <taxon>Papilionoideae</taxon>
        <taxon>50 kb inversion clade</taxon>
        <taxon>genistoids sensu lato</taxon>
        <taxon>core genistoids</taxon>
        <taxon>Genisteae</taxon>
        <taxon>Lupinus</taxon>
    </lineage>
</organism>
<dbReference type="Pfam" id="PF14476">
    <property type="entry name" value="Chloroplast_duf"/>
    <property type="match status" value="1"/>
</dbReference>
<dbReference type="PANTHER" id="PTHR33358:SF18">
    <property type="entry name" value="PLANT-LIKE PROTEIN, PUTATIVE-RELATED"/>
    <property type="match status" value="1"/>
</dbReference>
<reference evidence="1 2" key="1">
    <citation type="submission" date="2024-03" db="EMBL/GenBank/DDBJ databases">
        <authorList>
            <person name="Martinez-Hernandez J."/>
        </authorList>
    </citation>
    <scope>NUCLEOTIDE SEQUENCE [LARGE SCALE GENOMIC DNA]</scope>
</reference>
<sequence>MYPTKFESEVWWPSTQFQKKIEGKVKSKRKEENNGWNNELEMEMEEVVQVVKRKDIEDYDRLGNMAMKVNKILAIAGPLMTGIATGAKVVLWMREYVVEVFGCLMG</sequence>
<gene>
    <name evidence="1" type="ORF">LLUT_LOCUS13765</name>
</gene>
<protein>
    <submittedName>
        <fullName evidence="1">Uncharacterized protein</fullName>
    </submittedName>
</protein>
<evidence type="ECO:0000313" key="1">
    <source>
        <dbReference type="EMBL" id="CAL0312705.1"/>
    </source>
</evidence>
<dbReference type="EMBL" id="CAXHTB010000009">
    <property type="protein sequence ID" value="CAL0312705.1"/>
    <property type="molecule type" value="Genomic_DNA"/>
</dbReference>
<name>A0AAV1WTE0_LUPLU</name>
<dbReference type="InterPro" id="IPR027949">
    <property type="entry name" value="Chloroplast_duf"/>
</dbReference>
<dbReference type="PANTHER" id="PTHR33358">
    <property type="entry name" value="F-BOX PROTEIN WITH A DOMAIN PROTEIN"/>
    <property type="match status" value="1"/>
</dbReference>
<dbReference type="Proteomes" id="UP001497480">
    <property type="component" value="Unassembled WGS sequence"/>
</dbReference>
<proteinExistence type="predicted"/>